<protein>
    <submittedName>
        <fullName evidence="1">Uncharacterized protein</fullName>
    </submittedName>
</protein>
<name>A0A9P4GAR6_9PLEO</name>
<evidence type="ECO:0000313" key="2">
    <source>
        <dbReference type="Proteomes" id="UP000800039"/>
    </source>
</evidence>
<proteinExistence type="predicted"/>
<evidence type="ECO:0000313" key="1">
    <source>
        <dbReference type="EMBL" id="KAF1841824.1"/>
    </source>
</evidence>
<dbReference type="Proteomes" id="UP000800039">
    <property type="component" value="Unassembled WGS sequence"/>
</dbReference>
<gene>
    <name evidence="1" type="ORF">K460DRAFT_369836</name>
</gene>
<comment type="caution">
    <text evidence="1">The sequence shown here is derived from an EMBL/GenBank/DDBJ whole genome shotgun (WGS) entry which is preliminary data.</text>
</comment>
<dbReference type="EMBL" id="ML976618">
    <property type="protein sequence ID" value="KAF1841824.1"/>
    <property type="molecule type" value="Genomic_DNA"/>
</dbReference>
<organism evidence="1 2">
    <name type="scientific">Cucurbitaria berberidis CBS 394.84</name>
    <dbReference type="NCBI Taxonomy" id="1168544"/>
    <lineage>
        <taxon>Eukaryota</taxon>
        <taxon>Fungi</taxon>
        <taxon>Dikarya</taxon>
        <taxon>Ascomycota</taxon>
        <taxon>Pezizomycotina</taxon>
        <taxon>Dothideomycetes</taxon>
        <taxon>Pleosporomycetidae</taxon>
        <taxon>Pleosporales</taxon>
        <taxon>Pleosporineae</taxon>
        <taxon>Cucurbitariaceae</taxon>
        <taxon>Cucurbitaria</taxon>
    </lineage>
</organism>
<reference evidence="1" key="1">
    <citation type="submission" date="2020-01" db="EMBL/GenBank/DDBJ databases">
        <authorList>
            <consortium name="DOE Joint Genome Institute"/>
            <person name="Haridas S."/>
            <person name="Albert R."/>
            <person name="Binder M."/>
            <person name="Bloem J."/>
            <person name="Labutti K."/>
            <person name="Salamov A."/>
            <person name="Andreopoulos B."/>
            <person name="Baker S.E."/>
            <person name="Barry K."/>
            <person name="Bills G."/>
            <person name="Bluhm B.H."/>
            <person name="Cannon C."/>
            <person name="Castanera R."/>
            <person name="Culley D.E."/>
            <person name="Daum C."/>
            <person name="Ezra D."/>
            <person name="Gonzalez J.B."/>
            <person name="Henrissat B."/>
            <person name="Kuo A."/>
            <person name="Liang C."/>
            <person name="Lipzen A."/>
            <person name="Lutzoni F."/>
            <person name="Magnuson J."/>
            <person name="Mondo S."/>
            <person name="Nolan M."/>
            <person name="Ohm R."/>
            <person name="Pangilinan J."/>
            <person name="Park H.-J."/>
            <person name="Ramirez L."/>
            <person name="Alfaro M."/>
            <person name="Sun H."/>
            <person name="Tritt A."/>
            <person name="Yoshinaga Y."/>
            <person name="Zwiers L.-H."/>
            <person name="Turgeon B.G."/>
            <person name="Goodwin S.B."/>
            <person name="Spatafora J.W."/>
            <person name="Crous P.W."/>
            <person name="Grigoriev I.V."/>
        </authorList>
    </citation>
    <scope>NUCLEOTIDE SEQUENCE</scope>
    <source>
        <strain evidence="1">CBS 394.84</strain>
    </source>
</reference>
<sequence length="79" mass="8740">MKTCNADPLRGLCCTCTFAVVQAANFTRASESIKMGPKCWESRSNVRSLSGANSDSCVPERYYQPTESAWRESQLARGE</sequence>
<accession>A0A9P4GAR6</accession>
<dbReference type="GeneID" id="63851289"/>
<dbReference type="AlphaFoldDB" id="A0A9P4GAR6"/>
<dbReference type="RefSeq" id="XP_040784387.1">
    <property type="nucleotide sequence ID" value="XM_040934038.1"/>
</dbReference>
<keyword evidence="2" id="KW-1185">Reference proteome</keyword>